<keyword evidence="2" id="KW-1185">Reference proteome</keyword>
<evidence type="ECO:0000313" key="2">
    <source>
        <dbReference type="Proteomes" id="UP000478837"/>
    </source>
</evidence>
<dbReference type="EMBL" id="JAAAWP010000014">
    <property type="protein sequence ID" value="NDW23093.1"/>
    <property type="molecule type" value="Genomic_DNA"/>
</dbReference>
<dbReference type="Gene3D" id="2.180.10.10">
    <property type="entry name" value="RHS repeat-associated core"/>
    <property type="match status" value="1"/>
</dbReference>
<comment type="caution">
    <text evidence="1">The sequence shown here is derived from an EMBL/GenBank/DDBJ whole genome shotgun (WGS) entry which is preliminary data.</text>
</comment>
<dbReference type="AlphaFoldDB" id="A0A6L9MYN4"/>
<reference evidence="1 2" key="1">
    <citation type="submission" date="2020-01" db="EMBL/GenBank/DDBJ databases">
        <title>Genomes of bacteria type strains.</title>
        <authorList>
            <person name="Chen J."/>
            <person name="Zhu S."/>
            <person name="Yang J."/>
        </authorList>
    </citation>
    <scope>NUCLEOTIDE SEQUENCE [LARGE SCALE GENOMIC DNA]</scope>
    <source>
        <strain evidence="1 2">LMG 22958</strain>
    </source>
</reference>
<protein>
    <submittedName>
        <fullName evidence="1">Uncharacterized protein</fullName>
    </submittedName>
</protein>
<organism evidence="1 2">
    <name type="scientific">Alteromonas hispanica</name>
    <dbReference type="NCBI Taxonomy" id="315421"/>
    <lineage>
        <taxon>Bacteria</taxon>
        <taxon>Pseudomonadati</taxon>
        <taxon>Pseudomonadota</taxon>
        <taxon>Gammaproteobacteria</taxon>
        <taxon>Alteromonadales</taxon>
        <taxon>Alteromonadaceae</taxon>
        <taxon>Alteromonas/Salinimonas group</taxon>
        <taxon>Alteromonas</taxon>
    </lineage>
</organism>
<proteinExistence type="predicted"/>
<evidence type="ECO:0000313" key="1">
    <source>
        <dbReference type="EMBL" id="NDW23093.1"/>
    </source>
</evidence>
<dbReference type="Proteomes" id="UP000478837">
    <property type="component" value="Unassembled WGS sequence"/>
</dbReference>
<name>A0A6L9MYN4_9ALTE</name>
<accession>A0A6L9MYN4</accession>
<sequence length="191" mass="19174">MYMQARYYDPVIGRFYSNDPNGEFLNFAIGGLVGAAVEALTQVATEGKVTTWAKVGAMGVAGTLSGGLSIATKGLSVGQKALAVAGNTTIDATSQASASLISDGLTGDIEGSFTKAAETGLNAAVGPGKATVSAGKGKLGVISNIVGAKTPTVNTGVKSLDSVITETRAALVKTAEGVEAGKINYELKENN</sequence>
<gene>
    <name evidence="1" type="ORF">GTW09_16365</name>
</gene>